<dbReference type="InterPro" id="IPR003594">
    <property type="entry name" value="HATPase_dom"/>
</dbReference>
<gene>
    <name evidence="15" type="ORF">D7003_03990</name>
</gene>
<dbReference type="CDD" id="cd00075">
    <property type="entry name" value="HATPase"/>
    <property type="match status" value="1"/>
</dbReference>
<dbReference type="SMART" id="SM00387">
    <property type="entry name" value="HATPase_c"/>
    <property type="match status" value="1"/>
</dbReference>
<feature type="domain" description="Histidine kinase" evidence="13">
    <location>
        <begin position="255"/>
        <end position="464"/>
    </location>
</feature>
<keyword evidence="9" id="KW-0902">Two-component regulatory system</keyword>
<organism evidence="15 16">
    <name type="scientific">Arthrobacter oryzae</name>
    <dbReference type="NCBI Taxonomy" id="409290"/>
    <lineage>
        <taxon>Bacteria</taxon>
        <taxon>Bacillati</taxon>
        <taxon>Actinomycetota</taxon>
        <taxon>Actinomycetes</taxon>
        <taxon>Micrococcales</taxon>
        <taxon>Micrococcaceae</taxon>
        <taxon>Arthrobacter</taxon>
    </lineage>
</organism>
<dbReference type="InterPro" id="IPR050428">
    <property type="entry name" value="TCS_sensor_his_kinase"/>
</dbReference>
<feature type="domain" description="HAMP" evidence="14">
    <location>
        <begin position="194"/>
        <end position="247"/>
    </location>
</feature>
<dbReference type="InterPro" id="IPR036097">
    <property type="entry name" value="HisK_dim/P_sf"/>
</dbReference>
<dbReference type="SUPFAM" id="SSF158472">
    <property type="entry name" value="HAMP domain-like"/>
    <property type="match status" value="1"/>
</dbReference>
<evidence type="ECO:0000256" key="3">
    <source>
        <dbReference type="ARBA" id="ARBA00012438"/>
    </source>
</evidence>
<feature type="compositionally biased region" description="Basic residues" evidence="11">
    <location>
        <begin position="475"/>
        <end position="487"/>
    </location>
</feature>
<comment type="caution">
    <text evidence="15">The sequence shown here is derived from an EMBL/GenBank/DDBJ whole genome shotgun (WGS) entry which is preliminary data.</text>
</comment>
<dbReference type="Proteomes" id="UP000273807">
    <property type="component" value="Unassembled WGS sequence"/>
</dbReference>
<dbReference type="GO" id="GO:0000155">
    <property type="term" value="F:phosphorelay sensor kinase activity"/>
    <property type="evidence" value="ECO:0007669"/>
    <property type="project" value="InterPro"/>
</dbReference>
<dbReference type="PROSITE" id="PS50885">
    <property type="entry name" value="HAMP"/>
    <property type="match status" value="1"/>
</dbReference>
<keyword evidence="8 12" id="KW-1133">Transmembrane helix</keyword>
<dbReference type="SMART" id="SM00304">
    <property type="entry name" value="HAMP"/>
    <property type="match status" value="1"/>
</dbReference>
<keyword evidence="5" id="KW-0808">Transferase</keyword>
<evidence type="ECO:0000256" key="12">
    <source>
        <dbReference type="SAM" id="Phobius"/>
    </source>
</evidence>
<evidence type="ECO:0000256" key="6">
    <source>
        <dbReference type="ARBA" id="ARBA00022692"/>
    </source>
</evidence>
<name>A0A3N0C636_9MICC</name>
<dbReference type="RefSeq" id="WP_123254244.1">
    <property type="nucleotide sequence ID" value="NZ_RBED01000069.1"/>
</dbReference>
<dbReference type="InterPro" id="IPR003660">
    <property type="entry name" value="HAMP_dom"/>
</dbReference>
<dbReference type="PRINTS" id="PR00344">
    <property type="entry name" value="BCTRLSENSOR"/>
</dbReference>
<evidence type="ECO:0000256" key="5">
    <source>
        <dbReference type="ARBA" id="ARBA00022679"/>
    </source>
</evidence>
<dbReference type="InterPro" id="IPR005467">
    <property type="entry name" value="His_kinase_dom"/>
</dbReference>
<dbReference type="Pfam" id="PF00512">
    <property type="entry name" value="HisKA"/>
    <property type="match status" value="1"/>
</dbReference>
<dbReference type="EC" id="2.7.13.3" evidence="3"/>
<keyword evidence="10 12" id="KW-0472">Membrane</keyword>
<dbReference type="OrthoDB" id="9786919at2"/>
<evidence type="ECO:0000313" key="15">
    <source>
        <dbReference type="EMBL" id="RNL58404.1"/>
    </source>
</evidence>
<comment type="subcellular location">
    <subcellularLocation>
        <location evidence="2">Cell membrane</location>
    </subcellularLocation>
</comment>
<dbReference type="Gene3D" id="3.30.565.10">
    <property type="entry name" value="Histidine kinase-like ATPase, C-terminal domain"/>
    <property type="match status" value="1"/>
</dbReference>
<keyword evidence="4" id="KW-0597">Phosphoprotein</keyword>
<dbReference type="InterPro" id="IPR003661">
    <property type="entry name" value="HisK_dim/P_dom"/>
</dbReference>
<proteinExistence type="predicted"/>
<evidence type="ECO:0000256" key="7">
    <source>
        <dbReference type="ARBA" id="ARBA00022777"/>
    </source>
</evidence>
<feature type="transmembrane region" description="Helical" evidence="12">
    <location>
        <begin position="170"/>
        <end position="193"/>
    </location>
</feature>
<evidence type="ECO:0000256" key="10">
    <source>
        <dbReference type="ARBA" id="ARBA00023136"/>
    </source>
</evidence>
<dbReference type="PROSITE" id="PS50109">
    <property type="entry name" value="HIS_KIN"/>
    <property type="match status" value="1"/>
</dbReference>
<evidence type="ECO:0000259" key="14">
    <source>
        <dbReference type="PROSITE" id="PS50885"/>
    </source>
</evidence>
<keyword evidence="16" id="KW-1185">Reference proteome</keyword>
<evidence type="ECO:0000256" key="8">
    <source>
        <dbReference type="ARBA" id="ARBA00022989"/>
    </source>
</evidence>
<sequence length="487" mass="52284">MEEVISAITGRATGKTRWGVRKSSTAVAVGVVAVALLLGGVLLLVLLQSSLIASTNTTARQKAQSVIVELEDVDVSDAHEYMLATARAGQYVQLLDPAGYVVASSDPIAAYSPLSAQRPGPGRTLSQDVSSLPTLGDQDDFHLVASGSPGGYTVIVAQSTQLRADTIATVAWFMLGATPLLLGIVAGSVWLLVGRSLRQVETIRGQVARIDAERLDERVDVPSTHDEIRALALTMNTMLERLQASDHEQRRFVSDASHELRSPLATLSAGLEIAAADPSGAMWLEMKDVLSQETARMRYLVESLLTLAKANDHGLTLDETDVDLDDIVDLEVRRLRSTSRKEIRAELIPARVRGDANRLAQVLRNVFDNAERHALSRITIRLSTSGDAAIVTVDNDGAPVPEPDRDRIFERFVRLDASRSRESGGSGLGLAIAAGIMTAHRGSIRTSEGPAGQCRFEMVLPAPGLVTAPAPAVRGSRRHRPPASSRR</sequence>
<dbReference type="CDD" id="cd00082">
    <property type="entry name" value="HisKA"/>
    <property type="match status" value="1"/>
</dbReference>
<dbReference type="InterPro" id="IPR004358">
    <property type="entry name" value="Sig_transdc_His_kin-like_C"/>
</dbReference>
<dbReference type="EMBL" id="RBED01000069">
    <property type="protein sequence ID" value="RNL58404.1"/>
    <property type="molecule type" value="Genomic_DNA"/>
</dbReference>
<dbReference type="Gene3D" id="1.10.287.130">
    <property type="match status" value="1"/>
</dbReference>
<protein>
    <recommendedName>
        <fullName evidence="3">histidine kinase</fullName>
        <ecNumber evidence="3">2.7.13.3</ecNumber>
    </recommendedName>
</protein>
<keyword evidence="7 15" id="KW-0418">Kinase</keyword>
<evidence type="ECO:0000259" key="13">
    <source>
        <dbReference type="PROSITE" id="PS50109"/>
    </source>
</evidence>
<dbReference type="SMART" id="SM00388">
    <property type="entry name" value="HisKA"/>
    <property type="match status" value="1"/>
</dbReference>
<reference evidence="15 16" key="1">
    <citation type="submission" date="2018-10" db="EMBL/GenBank/DDBJ databases">
        <title>Genome sequencing of Arthrobacter oryzae TNB02.</title>
        <authorList>
            <person name="Cho Y.-J."/>
            <person name="Cho A."/>
            <person name="Kim O.-S."/>
        </authorList>
    </citation>
    <scope>NUCLEOTIDE SEQUENCE [LARGE SCALE GENOMIC DNA]</scope>
    <source>
        <strain evidence="15 16">TNB02</strain>
    </source>
</reference>
<evidence type="ECO:0000256" key="4">
    <source>
        <dbReference type="ARBA" id="ARBA00022553"/>
    </source>
</evidence>
<dbReference type="GO" id="GO:0005886">
    <property type="term" value="C:plasma membrane"/>
    <property type="evidence" value="ECO:0007669"/>
    <property type="project" value="UniProtKB-SubCell"/>
</dbReference>
<evidence type="ECO:0000256" key="2">
    <source>
        <dbReference type="ARBA" id="ARBA00004236"/>
    </source>
</evidence>
<evidence type="ECO:0000256" key="9">
    <source>
        <dbReference type="ARBA" id="ARBA00023012"/>
    </source>
</evidence>
<dbReference type="Pfam" id="PF00672">
    <property type="entry name" value="HAMP"/>
    <property type="match status" value="1"/>
</dbReference>
<dbReference type="SUPFAM" id="SSF47384">
    <property type="entry name" value="Homodimeric domain of signal transducing histidine kinase"/>
    <property type="match status" value="1"/>
</dbReference>
<evidence type="ECO:0000256" key="1">
    <source>
        <dbReference type="ARBA" id="ARBA00000085"/>
    </source>
</evidence>
<comment type="catalytic activity">
    <reaction evidence="1">
        <text>ATP + protein L-histidine = ADP + protein N-phospho-L-histidine.</text>
        <dbReference type="EC" id="2.7.13.3"/>
    </reaction>
</comment>
<dbReference type="AlphaFoldDB" id="A0A3N0C636"/>
<feature type="transmembrane region" description="Helical" evidence="12">
    <location>
        <begin position="26"/>
        <end position="47"/>
    </location>
</feature>
<keyword evidence="6 12" id="KW-0812">Transmembrane</keyword>
<feature type="region of interest" description="Disordered" evidence="11">
    <location>
        <begin position="468"/>
        <end position="487"/>
    </location>
</feature>
<accession>A0A3N0C636</accession>
<dbReference type="InterPro" id="IPR036890">
    <property type="entry name" value="HATPase_C_sf"/>
</dbReference>
<dbReference type="CDD" id="cd06225">
    <property type="entry name" value="HAMP"/>
    <property type="match status" value="1"/>
</dbReference>
<dbReference type="PANTHER" id="PTHR45436">
    <property type="entry name" value="SENSOR HISTIDINE KINASE YKOH"/>
    <property type="match status" value="1"/>
</dbReference>
<evidence type="ECO:0000256" key="11">
    <source>
        <dbReference type="SAM" id="MobiDB-lite"/>
    </source>
</evidence>
<dbReference type="SUPFAM" id="SSF55874">
    <property type="entry name" value="ATPase domain of HSP90 chaperone/DNA topoisomerase II/histidine kinase"/>
    <property type="match status" value="1"/>
</dbReference>
<evidence type="ECO:0000313" key="16">
    <source>
        <dbReference type="Proteomes" id="UP000273807"/>
    </source>
</evidence>
<dbReference type="PANTHER" id="PTHR45436:SF5">
    <property type="entry name" value="SENSOR HISTIDINE KINASE TRCS"/>
    <property type="match status" value="1"/>
</dbReference>
<dbReference type="Pfam" id="PF02518">
    <property type="entry name" value="HATPase_c"/>
    <property type="match status" value="1"/>
</dbReference>